<evidence type="ECO:0000256" key="1">
    <source>
        <dbReference type="SAM" id="SignalP"/>
    </source>
</evidence>
<keyword evidence="3" id="KW-1185">Reference proteome</keyword>
<feature type="chain" id="PRO_5046723879" evidence="1">
    <location>
        <begin position="19"/>
        <end position="692"/>
    </location>
</feature>
<dbReference type="RefSeq" id="WP_114789306.1">
    <property type="nucleotide sequence ID" value="NZ_CP139960.1"/>
</dbReference>
<accession>A0ABZ0W9E4</accession>
<organism evidence="2 3">
    <name type="scientific">Niabella yanshanensis</name>
    <dbReference type="NCBI Taxonomy" id="577386"/>
    <lineage>
        <taxon>Bacteria</taxon>
        <taxon>Pseudomonadati</taxon>
        <taxon>Bacteroidota</taxon>
        <taxon>Chitinophagia</taxon>
        <taxon>Chitinophagales</taxon>
        <taxon>Chitinophagaceae</taxon>
        <taxon>Niabella</taxon>
    </lineage>
</organism>
<dbReference type="Proteomes" id="UP001325680">
    <property type="component" value="Chromosome"/>
</dbReference>
<evidence type="ECO:0000313" key="3">
    <source>
        <dbReference type="Proteomes" id="UP001325680"/>
    </source>
</evidence>
<sequence length="692" mass="78098">MKKILFFLLLIFSLYAQAQPLVDLNAFKSNGAVVSIDQKRVTIKWPGGASAFSRVVLDLEKNQPLFYSIGEEENGRFVDIVKGLDPAFILRQGTRTLSPSSGSWDVFFDRVPNRPYTTELVRLDKSTASVHTIGASTVVKINKVNSRDFSGHIEITFYNGSPLFNIAAVIATDKDSTAILYDAGLVNKKALWKNVAWSDVKNTMLKMEPAAGTPSTDVEVKYRTVIGENATGSLAVFPAPHQYFYPLDEAFNLKFTWYGKNYLDLVPDFGIGIRQEPTGDRRFVPWFNAPPQTQQRLNFFCLASSKNAKATLELVKQFTNNDVFPQLAGHKRMATHFHNEFIMDVVLSGKPVPEKPEFVDVLKKHGLDIVKLAEFHGPGHPKGPDSIRLVELKALFDQTKRLSDSSFLLLPGEEANNFYGGHWLAFFPKPVYWIMSRKEQAPFETKDPQYGTVYRVGNKEEMLKLLEKEKGLAWVAHARTKASTGYPDKYKDEAFFKSDTYLGAAWKSIPADLSWPKLSERVLKLVDDMANWGHKKHAIAESDIFTITNQNEMYAHLNVIYLKMNKLPAYEQGWQSVLDAMRNGKFFVSTGEVLIPNFTINGKESGDVLKLSGAKKVNIDAALQWNFPMNFAEIVSGDGEKVYRERINLNHTTAFGKQKFSWPVDLTGKKWVRIEAWDIAANGAFTPMIWLE</sequence>
<gene>
    <name evidence="2" type="ORF">U0035_07060</name>
</gene>
<keyword evidence="1" id="KW-0732">Signal</keyword>
<dbReference type="Gene3D" id="3.20.20.140">
    <property type="entry name" value="Metal-dependent hydrolases"/>
    <property type="match status" value="1"/>
</dbReference>
<name>A0ABZ0W9E4_9BACT</name>
<proteinExistence type="predicted"/>
<dbReference type="EMBL" id="CP139960">
    <property type="protein sequence ID" value="WQD39908.1"/>
    <property type="molecule type" value="Genomic_DNA"/>
</dbReference>
<reference evidence="2 3" key="1">
    <citation type="submission" date="2023-12" db="EMBL/GenBank/DDBJ databases">
        <title>Genome sequencing and assembly of bacterial species from a model synthetic community.</title>
        <authorList>
            <person name="Hogle S.L."/>
        </authorList>
    </citation>
    <scope>NUCLEOTIDE SEQUENCE [LARGE SCALE GENOMIC DNA]</scope>
    <source>
        <strain evidence="2 3">HAMBI_3031</strain>
    </source>
</reference>
<protein>
    <submittedName>
        <fullName evidence="2">Uncharacterized protein</fullName>
    </submittedName>
</protein>
<evidence type="ECO:0000313" key="2">
    <source>
        <dbReference type="EMBL" id="WQD39908.1"/>
    </source>
</evidence>
<feature type="signal peptide" evidence="1">
    <location>
        <begin position="1"/>
        <end position="18"/>
    </location>
</feature>